<proteinExistence type="predicted"/>
<dbReference type="Gene3D" id="3.90.1530.10">
    <property type="entry name" value="Conserved hypothetical protein from pyrococcus furiosus pfu- 392566-001, ParB domain"/>
    <property type="match status" value="1"/>
</dbReference>
<dbReference type="OrthoDB" id="2942487at2"/>
<keyword evidence="2" id="KW-1185">Reference proteome</keyword>
<evidence type="ECO:0000313" key="2">
    <source>
        <dbReference type="Proteomes" id="UP000004662"/>
    </source>
</evidence>
<dbReference type="HOGENOM" id="CLU_1072536_0_0_7"/>
<dbReference type="InterPro" id="IPR036086">
    <property type="entry name" value="ParB/Sulfiredoxin_sf"/>
</dbReference>
<evidence type="ECO:0000313" key="1">
    <source>
        <dbReference type="EMBL" id="EHJ49506.1"/>
    </source>
</evidence>
<dbReference type="RefSeq" id="WP_009182830.1">
    <property type="nucleotide sequence ID" value="NZ_CM001368.1"/>
</dbReference>
<gene>
    <name evidence="1" type="ORF">DFW101_3510</name>
</gene>
<name>G7QC60_9BACT</name>
<dbReference type="STRING" id="694327.DFW101_3510"/>
<organism evidence="1 2">
    <name type="scientific">Solidesulfovibrio carbinoliphilus subsp. oakridgensis</name>
    <dbReference type="NCBI Taxonomy" id="694327"/>
    <lineage>
        <taxon>Bacteria</taxon>
        <taxon>Pseudomonadati</taxon>
        <taxon>Thermodesulfobacteriota</taxon>
        <taxon>Desulfovibrionia</taxon>
        <taxon>Desulfovibrionales</taxon>
        <taxon>Desulfovibrionaceae</taxon>
        <taxon>Solidesulfovibrio</taxon>
    </lineage>
</organism>
<dbReference type="EMBL" id="CM001368">
    <property type="protein sequence ID" value="EHJ49506.1"/>
    <property type="molecule type" value="Genomic_DNA"/>
</dbReference>
<dbReference type="eggNOG" id="COG1475">
    <property type="taxonomic scope" value="Bacteria"/>
</dbReference>
<protein>
    <submittedName>
        <fullName evidence="1">ParB domain protein nuclease</fullName>
    </submittedName>
</protein>
<dbReference type="Proteomes" id="UP000004662">
    <property type="component" value="Chromosome"/>
</dbReference>
<sequence>MSKVLETRNYGMFALHNLNRDVDKITKLEKSMKANGWIPAYPMHVVREGGHLKIKGGHHRFEVAKKLGIPVKYVVCDDKATIHELEDATTPWDWQDHLTSHVRNGNVNYLKVKKYQDETGIPLTCVVSMLGGNTAGSGNHTKAFKSGTFKVKDTAHLAVVADLVAAAKSAGFNGATNRNFVIALSKVAKADGLDLPRLKSKMTAHPYLFQKCTAVDAYLAVLEEIYNRKRSDKVPLAFIANAAARERNAVTSKHPGKAA</sequence>
<dbReference type="AlphaFoldDB" id="G7QC60"/>
<reference evidence="2" key="1">
    <citation type="journal article" date="2015" name="Genome Announc.">
        <title>High-Quality Draft Genome Sequence of Desulfovibrio carbinoliphilus FW-101-2B, an Organic Acid-Oxidizing Sulfate-Reducing Bacterium Isolated from Uranium(VI)-Contaminated Groundwater.</title>
        <authorList>
            <person name="Ramsay B.D."/>
            <person name="Hwang C."/>
            <person name="Woo H.L."/>
            <person name="Carroll S.L."/>
            <person name="Lucas S."/>
            <person name="Han J."/>
            <person name="Lapidus A.L."/>
            <person name="Cheng J.F."/>
            <person name="Goodwin L.A."/>
            <person name="Pitluck S."/>
            <person name="Peters L."/>
            <person name="Chertkov O."/>
            <person name="Held B."/>
            <person name="Detter J.C."/>
            <person name="Han C.S."/>
            <person name="Tapia R."/>
            <person name="Land M.L."/>
            <person name="Hauser L.J."/>
            <person name="Kyrpides N.C."/>
            <person name="Ivanova N.N."/>
            <person name="Mikhailova N."/>
            <person name="Pagani I."/>
            <person name="Woyke T."/>
            <person name="Arkin A.P."/>
            <person name="Dehal P."/>
            <person name="Chivian D."/>
            <person name="Criddle C.S."/>
            <person name="Wu W."/>
            <person name="Chakraborty R."/>
            <person name="Hazen T.C."/>
            <person name="Fields M.W."/>
        </authorList>
    </citation>
    <scope>NUCLEOTIDE SEQUENCE [LARGE SCALE GENOMIC DNA]</scope>
    <source>
        <strain evidence="2">FW-101-2B</strain>
    </source>
</reference>
<dbReference type="SUPFAM" id="SSF110849">
    <property type="entry name" value="ParB/Sulfiredoxin"/>
    <property type="match status" value="1"/>
</dbReference>
<accession>G7QC60</accession>